<dbReference type="GO" id="GO:0005634">
    <property type="term" value="C:nucleus"/>
    <property type="evidence" value="ECO:0007669"/>
    <property type="project" value="UniProtKB-SubCell"/>
</dbReference>
<feature type="region of interest" description="Disordered" evidence="6">
    <location>
        <begin position="127"/>
        <end position="147"/>
    </location>
</feature>
<evidence type="ECO:0000256" key="3">
    <source>
        <dbReference type="ARBA" id="ARBA00023125"/>
    </source>
</evidence>
<dbReference type="EMBL" id="CAMGYJ010000002">
    <property type="protein sequence ID" value="CAI0375231.1"/>
    <property type="molecule type" value="Genomic_DNA"/>
</dbReference>
<feature type="compositionally biased region" description="Gly residues" evidence="6">
    <location>
        <begin position="340"/>
        <end position="358"/>
    </location>
</feature>
<evidence type="ECO:0000313" key="9">
    <source>
        <dbReference type="Proteomes" id="UP001154282"/>
    </source>
</evidence>
<evidence type="ECO:0000256" key="5">
    <source>
        <dbReference type="ARBA" id="ARBA00023242"/>
    </source>
</evidence>
<feature type="region of interest" description="Disordered" evidence="6">
    <location>
        <begin position="1"/>
        <end position="32"/>
    </location>
</feature>
<reference evidence="8" key="1">
    <citation type="submission" date="2022-08" db="EMBL/GenBank/DDBJ databases">
        <authorList>
            <person name="Gutierrez-Valencia J."/>
        </authorList>
    </citation>
    <scope>NUCLEOTIDE SEQUENCE</scope>
</reference>
<evidence type="ECO:0000256" key="1">
    <source>
        <dbReference type="ARBA" id="ARBA00004123"/>
    </source>
</evidence>
<keyword evidence="9" id="KW-1185">Reference proteome</keyword>
<keyword evidence="3" id="KW-0238">DNA-binding</keyword>
<comment type="caution">
    <text evidence="8">The sequence shown here is derived from an EMBL/GenBank/DDBJ whole genome shotgun (WGS) entry which is preliminary data.</text>
</comment>
<evidence type="ECO:0000259" key="7">
    <source>
        <dbReference type="PROSITE" id="PS51369"/>
    </source>
</evidence>
<feature type="compositionally biased region" description="Acidic residues" evidence="6">
    <location>
        <begin position="553"/>
        <end position="573"/>
    </location>
</feature>
<dbReference type="PROSITE" id="PS51369">
    <property type="entry name" value="TCP"/>
    <property type="match status" value="1"/>
</dbReference>
<organism evidence="8 9">
    <name type="scientific">Linum tenue</name>
    <dbReference type="NCBI Taxonomy" id="586396"/>
    <lineage>
        <taxon>Eukaryota</taxon>
        <taxon>Viridiplantae</taxon>
        <taxon>Streptophyta</taxon>
        <taxon>Embryophyta</taxon>
        <taxon>Tracheophyta</taxon>
        <taxon>Spermatophyta</taxon>
        <taxon>Magnoliopsida</taxon>
        <taxon>eudicotyledons</taxon>
        <taxon>Gunneridae</taxon>
        <taxon>Pentapetalae</taxon>
        <taxon>rosids</taxon>
        <taxon>fabids</taxon>
        <taxon>Malpighiales</taxon>
        <taxon>Linaceae</taxon>
        <taxon>Linum</taxon>
    </lineage>
</organism>
<accession>A0AAV0GQB8</accession>
<dbReference type="PANTHER" id="PTHR31072">
    <property type="entry name" value="TRANSCRIPTION FACTOR TCP4-RELATED"/>
    <property type="match status" value="1"/>
</dbReference>
<feature type="region of interest" description="Disordered" evidence="6">
    <location>
        <begin position="486"/>
        <end position="511"/>
    </location>
</feature>
<feature type="domain" description="TCP" evidence="7">
    <location>
        <begin position="167"/>
        <end position="221"/>
    </location>
</feature>
<feature type="compositionally biased region" description="Low complexity" evidence="6">
    <location>
        <begin position="493"/>
        <end position="506"/>
    </location>
</feature>
<protein>
    <recommendedName>
        <fullName evidence="7">TCP domain-containing protein</fullName>
    </recommendedName>
</protein>
<gene>
    <name evidence="8" type="ORF">LITE_LOCUS520</name>
</gene>
<dbReference type="PANTHER" id="PTHR31072:SF105">
    <property type="entry name" value="TCP DOMAIN-CONTAINING PROTEIN"/>
    <property type="match status" value="1"/>
</dbReference>
<proteinExistence type="predicted"/>
<dbReference type="Proteomes" id="UP001154282">
    <property type="component" value="Unassembled WGS sequence"/>
</dbReference>
<dbReference type="AlphaFoldDB" id="A0AAV0GQB8"/>
<feature type="compositionally biased region" description="Basic residues" evidence="6">
    <location>
        <begin position="539"/>
        <end position="549"/>
    </location>
</feature>
<name>A0AAV0GQB8_9ROSI</name>
<evidence type="ECO:0000313" key="8">
    <source>
        <dbReference type="EMBL" id="CAI0375231.1"/>
    </source>
</evidence>
<feature type="compositionally biased region" description="Low complexity" evidence="6">
    <location>
        <begin position="80"/>
        <end position="114"/>
    </location>
</feature>
<comment type="subcellular location">
    <subcellularLocation>
        <location evidence="1">Nucleus</location>
    </subcellularLocation>
</comment>
<sequence length="573" mass="59816">MELTDSQSNPNKQQQQQQQNNSSSSQEPHPHHLHHHLLQYQQFRFDGGGGVGPSPPQPPPFIGSISRSTAPSYFPHLHHTPTSAPSSASTTPTATTTTNSSSSSPSPAATPSNSTHLVDASLAIRSGPLSDSSAQKNESSNNNSLAVVTGGGAGAVTVAAAAPKRSTKDRHTKVDGRGRRIRMPAACAARVFQLTRELGHKSDGETIEWLLQQAEPAIIAATGSGTIPANFSTLNVSLRSGGGSSLSAPPSKSSFHGALALAAAQQHYEEGFAAAHPALLGFHHQHQHQHMLSADQIGEALPSPSGGESGGRADSGENYRKRFREDLFKDENHQQQEGGESSGGGGGGGGGAEGGDGRGSPNKIPKQQQEAGPASSPSASSPLLRPSKVVPTTAMWAVAAGPNAGAGNTFWMLPVTAGGGGGGSGVHPMVPPTSTEAQMWPFSQAAVGAGNPSIQAPLHFMPRFNLSSPNLDFQGGRPSHLQLGSMVMPPPTATNQPQQQHPPSQHLGLGMSESNLGMLAALNAYSRGGLNMNSEQHQHQHQHRQNHHQHQQEEEEANSDGEEDPNNNEDDSQ</sequence>
<feature type="compositionally biased region" description="Low complexity" evidence="6">
    <location>
        <begin position="1"/>
        <end position="27"/>
    </location>
</feature>
<feature type="region of interest" description="Disordered" evidence="6">
    <location>
        <begin position="44"/>
        <end position="114"/>
    </location>
</feature>
<evidence type="ECO:0000256" key="4">
    <source>
        <dbReference type="ARBA" id="ARBA00023163"/>
    </source>
</evidence>
<keyword evidence="2" id="KW-0805">Transcription regulation</keyword>
<feature type="compositionally biased region" description="Polar residues" evidence="6">
    <location>
        <begin position="129"/>
        <end position="145"/>
    </location>
</feature>
<dbReference type="Pfam" id="PF03634">
    <property type="entry name" value="TCP"/>
    <property type="match status" value="1"/>
</dbReference>
<dbReference type="GO" id="GO:0003700">
    <property type="term" value="F:DNA-binding transcription factor activity"/>
    <property type="evidence" value="ECO:0007669"/>
    <property type="project" value="InterPro"/>
</dbReference>
<feature type="compositionally biased region" description="Low complexity" evidence="6">
    <location>
        <begin position="373"/>
        <end position="385"/>
    </location>
</feature>
<dbReference type="InterPro" id="IPR005333">
    <property type="entry name" value="Transcription_factor_TCP"/>
</dbReference>
<dbReference type="InterPro" id="IPR017887">
    <property type="entry name" value="TF_TCP_subgr"/>
</dbReference>
<feature type="region of interest" description="Disordered" evidence="6">
    <location>
        <begin position="527"/>
        <end position="573"/>
    </location>
</feature>
<keyword evidence="5" id="KW-0539">Nucleus</keyword>
<dbReference type="GO" id="GO:0043565">
    <property type="term" value="F:sequence-specific DNA binding"/>
    <property type="evidence" value="ECO:0007669"/>
    <property type="project" value="TreeGrafter"/>
</dbReference>
<evidence type="ECO:0000256" key="6">
    <source>
        <dbReference type="SAM" id="MobiDB-lite"/>
    </source>
</evidence>
<evidence type="ECO:0000256" key="2">
    <source>
        <dbReference type="ARBA" id="ARBA00023015"/>
    </source>
</evidence>
<feature type="region of interest" description="Disordered" evidence="6">
    <location>
        <begin position="330"/>
        <end position="385"/>
    </location>
</feature>
<keyword evidence="4" id="KW-0804">Transcription</keyword>